<name>A0A849A9C2_9ACTN</name>
<proteinExistence type="predicted"/>
<dbReference type="EMBL" id="JABEND010000010">
    <property type="protein sequence ID" value="NNG37145.1"/>
    <property type="molecule type" value="Genomic_DNA"/>
</dbReference>
<dbReference type="AlphaFoldDB" id="A0A849A9C2"/>
<protein>
    <submittedName>
        <fullName evidence="2">Uncharacterized protein</fullName>
    </submittedName>
</protein>
<feature type="compositionally biased region" description="Gly residues" evidence="1">
    <location>
        <begin position="89"/>
        <end position="102"/>
    </location>
</feature>
<accession>A0A849A9C2</accession>
<feature type="compositionally biased region" description="Gly residues" evidence="1">
    <location>
        <begin position="125"/>
        <end position="140"/>
    </location>
</feature>
<reference evidence="2 3" key="1">
    <citation type="submission" date="2020-05" db="EMBL/GenBank/DDBJ databases">
        <title>Nakamurella sp. DB0629 isolated from air conditioner.</title>
        <authorList>
            <person name="Kim D.H."/>
            <person name="Kim D.-U."/>
        </authorList>
    </citation>
    <scope>NUCLEOTIDE SEQUENCE [LARGE SCALE GENOMIC DNA]</scope>
    <source>
        <strain evidence="2 3">DB0629</strain>
    </source>
</reference>
<keyword evidence="3" id="KW-1185">Reference proteome</keyword>
<gene>
    <name evidence="2" type="ORF">HKD39_15825</name>
</gene>
<dbReference type="Proteomes" id="UP000562984">
    <property type="component" value="Unassembled WGS sequence"/>
</dbReference>
<feature type="region of interest" description="Disordered" evidence="1">
    <location>
        <begin position="60"/>
        <end position="213"/>
    </location>
</feature>
<evidence type="ECO:0000313" key="2">
    <source>
        <dbReference type="EMBL" id="NNG37145.1"/>
    </source>
</evidence>
<organism evidence="2 3">
    <name type="scientific">Nakamurella aerolata</name>
    <dbReference type="NCBI Taxonomy" id="1656892"/>
    <lineage>
        <taxon>Bacteria</taxon>
        <taxon>Bacillati</taxon>
        <taxon>Actinomycetota</taxon>
        <taxon>Actinomycetes</taxon>
        <taxon>Nakamurellales</taxon>
        <taxon>Nakamurellaceae</taxon>
        <taxon>Nakamurella</taxon>
    </lineage>
</organism>
<dbReference type="RefSeq" id="WP_171200837.1">
    <property type="nucleotide sequence ID" value="NZ_JABEND010000010.1"/>
</dbReference>
<feature type="region of interest" description="Disordered" evidence="1">
    <location>
        <begin position="1"/>
        <end position="20"/>
    </location>
</feature>
<evidence type="ECO:0000256" key="1">
    <source>
        <dbReference type="SAM" id="MobiDB-lite"/>
    </source>
</evidence>
<sequence>MPTGQQQPVISGTTPQGEIVQQQTTRRRWLPGLVIAGAVSVAALTGCASTVTGSAEVAPAAVGTDGGGQKAPNTVGTGGDKTNGDKTGGEGTKGGDTGGGGLTVPEPGDEQTAGGGLTVPTMPAPGGGDSDGGDTGGDTDGGTDDGDTGGVIPAPDIPTMKTIDPGDSGLGPVTLEPAPGGDGSDETTAAETTEAGGGLGPAPALPTPAQGGQAVPGGKCAGLLEIANGLSDLMLEKMTSGQVSQADVDKIFTQERMDGLPAELKPNVEKLKKQTEALIGKSLVQAPTETSAVTSVLQELSGNLGTACR</sequence>
<comment type="caution">
    <text evidence="2">The sequence shown here is derived from an EMBL/GenBank/DDBJ whole genome shotgun (WGS) entry which is preliminary data.</text>
</comment>
<evidence type="ECO:0000313" key="3">
    <source>
        <dbReference type="Proteomes" id="UP000562984"/>
    </source>
</evidence>